<dbReference type="EMBL" id="MU001505">
    <property type="protein sequence ID" value="KAF2441911.1"/>
    <property type="molecule type" value="Genomic_DNA"/>
</dbReference>
<protein>
    <submittedName>
        <fullName evidence="1">Uncharacterized protein</fullName>
    </submittedName>
</protein>
<sequence length="189" mass="20991">MFNFMFSMLGNRGDTVERNAAASTKLSLVITFDLTLPATLPRFESSETASMQPPHSKVFKMYTTIYLFVSSILAGLAQARTVQNAGLASRDGCRIGEAGGFFINILEPGQADHNRTYSANEAAHPNCLKMNRILEDLVGSEKKQFYINRISPFSGGYCQLYESDNCDGDAMELLNPKNLKLTYPEYVTF</sequence>
<dbReference type="AlphaFoldDB" id="A0A9P4PFC4"/>
<evidence type="ECO:0000313" key="1">
    <source>
        <dbReference type="EMBL" id="KAF2441911.1"/>
    </source>
</evidence>
<proteinExistence type="predicted"/>
<dbReference type="Proteomes" id="UP000799764">
    <property type="component" value="Unassembled WGS sequence"/>
</dbReference>
<evidence type="ECO:0000313" key="2">
    <source>
        <dbReference type="Proteomes" id="UP000799764"/>
    </source>
</evidence>
<dbReference type="OrthoDB" id="10404702at2759"/>
<reference evidence="1" key="1">
    <citation type="journal article" date="2020" name="Stud. Mycol.">
        <title>101 Dothideomycetes genomes: a test case for predicting lifestyles and emergence of pathogens.</title>
        <authorList>
            <person name="Haridas S."/>
            <person name="Albert R."/>
            <person name="Binder M."/>
            <person name="Bloem J."/>
            <person name="Labutti K."/>
            <person name="Salamov A."/>
            <person name="Andreopoulos B."/>
            <person name="Baker S."/>
            <person name="Barry K."/>
            <person name="Bills G."/>
            <person name="Bluhm B."/>
            <person name="Cannon C."/>
            <person name="Castanera R."/>
            <person name="Culley D."/>
            <person name="Daum C."/>
            <person name="Ezra D."/>
            <person name="Gonzalez J."/>
            <person name="Henrissat B."/>
            <person name="Kuo A."/>
            <person name="Liang C."/>
            <person name="Lipzen A."/>
            <person name="Lutzoni F."/>
            <person name="Magnuson J."/>
            <person name="Mondo S."/>
            <person name="Nolan M."/>
            <person name="Ohm R."/>
            <person name="Pangilinan J."/>
            <person name="Park H.-J."/>
            <person name="Ramirez L."/>
            <person name="Alfaro M."/>
            <person name="Sun H."/>
            <person name="Tritt A."/>
            <person name="Yoshinaga Y."/>
            <person name="Zwiers L.-H."/>
            <person name="Turgeon B."/>
            <person name="Goodwin S."/>
            <person name="Spatafora J."/>
            <person name="Crous P."/>
            <person name="Grigoriev I."/>
        </authorList>
    </citation>
    <scope>NUCLEOTIDE SEQUENCE</scope>
    <source>
        <strain evidence="1">CBS 690.94</strain>
    </source>
</reference>
<accession>A0A9P4PFC4</accession>
<keyword evidence="2" id="KW-1185">Reference proteome</keyword>
<gene>
    <name evidence="1" type="ORF">P171DRAFT_446718</name>
</gene>
<name>A0A9P4PFC4_9PLEO</name>
<organism evidence="1 2">
    <name type="scientific">Karstenula rhodostoma CBS 690.94</name>
    <dbReference type="NCBI Taxonomy" id="1392251"/>
    <lineage>
        <taxon>Eukaryota</taxon>
        <taxon>Fungi</taxon>
        <taxon>Dikarya</taxon>
        <taxon>Ascomycota</taxon>
        <taxon>Pezizomycotina</taxon>
        <taxon>Dothideomycetes</taxon>
        <taxon>Pleosporomycetidae</taxon>
        <taxon>Pleosporales</taxon>
        <taxon>Massarineae</taxon>
        <taxon>Didymosphaeriaceae</taxon>
        <taxon>Karstenula</taxon>
    </lineage>
</organism>
<comment type="caution">
    <text evidence="1">The sequence shown here is derived from an EMBL/GenBank/DDBJ whole genome shotgun (WGS) entry which is preliminary data.</text>
</comment>